<sequence>MTLHAAQVRGDDADDPTTYLVTFNEDAAHYLPLATKLVLRKKRAKEGRSNEEIEHYPVPSRITVRHRPTVAVVEEKGSRGYTNPKQDTLKSKRGRSSSEDAFETRHKVARLNEMDHFSEAEEDELSE</sequence>
<evidence type="ECO:0000256" key="1">
    <source>
        <dbReference type="ARBA" id="ARBA00004123"/>
    </source>
</evidence>
<name>A0A835LXJ6_9MAGN</name>
<protein>
    <submittedName>
        <fullName evidence="5">Uncharacterized protein</fullName>
    </submittedName>
</protein>
<dbReference type="GO" id="GO:0006368">
    <property type="term" value="P:transcription elongation by RNA polymerase II"/>
    <property type="evidence" value="ECO:0007669"/>
    <property type="project" value="InterPro"/>
</dbReference>
<evidence type="ECO:0000313" key="6">
    <source>
        <dbReference type="Proteomes" id="UP000631114"/>
    </source>
</evidence>
<dbReference type="OrthoDB" id="10260285at2759"/>
<evidence type="ECO:0000256" key="3">
    <source>
        <dbReference type="ARBA" id="ARBA00023242"/>
    </source>
</evidence>
<comment type="caution">
    <text evidence="5">The sequence shown here is derived from an EMBL/GenBank/DDBJ whole genome shotgun (WGS) entry which is preliminary data.</text>
</comment>
<evidence type="ECO:0000256" key="4">
    <source>
        <dbReference type="SAM" id="MobiDB-lite"/>
    </source>
</evidence>
<dbReference type="PANTHER" id="PTHR23188:SF12">
    <property type="entry name" value="RNA POLYMERASE II-ASSOCIATED FACTOR 1 HOMOLOG"/>
    <property type="match status" value="1"/>
</dbReference>
<comment type="subcellular location">
    <subcellularLocation>
        <location evidence="1">Nucleus</location>
    </subcellularLocation>
</comment>
<dbReference type="EMBL" id="JADFTS010000004">
    <property type="protein sequence ID" value="KAF9611963.1"/>
    <property type="molecule type" value="Genomic_DNA"/>
</dbReference>
<keyword evidence="6" id="KW-1185">Reference proteome</keyword>
<comment type="similarity">
    <text evidence="2">Belongs to the PAF1 family.</text>
</comment>
<feature type="compositionally biased region" description="Basic and acidic residues" evidence="4">
    <location>
        <begin position="96"/>
        <end position="119"/>
    </location>
</feature>
<dbReference type="AlphaFoldDB" id="A0A835LXJ6"/>
<reference evidence="5 6" key="1">
    <citation type="submission" date="2020-10" db="EMBL/GenBank/DDBJ databases">
        <title>The Coptis chinensis genome and diversification of protoberbering-type alkaloids.</title>
        <authorList>
            <person name="Wang B."/>
            <person name="Shu S."/>
            <person name="Song C."/>
            <person name="Liu Y."/>
        </authorList>
    </citation>
    <scope>NUCLEOTIDE SEQUENCE [LARGE SCALE GENOMIC DNA]</scope>
    <source>
        <strain evidence="5">HL-2020</strain>
        <tissue evidence="5">Leaf</tissue>
    </source>
</reference>
<keyword evidence="3" id="KW-0539">Nucleus</keyword>
<gene>
    <name evidence="5" type="ORF">IFM89_037215</name>
</gene>
<dbReference type="InterPro" id="IPR007133">
    <property type="entry name" value="RNA_pol_II-assoc_Paf1"/>
</dbReference>
<dbReference type="GO" id="GO:0000993">
    <property type="term" value="F:RNA polymerase II complex binding"/>
    <property type="evidence" value="ECO:0007669"/>
    <property type="project" value="TreeGrafter"/>
</dbReference>
<dbReference type="PANTHER" id="PTHR23188">
    <property type="entry name" value="RNA POLYMERASE II-ASSOCIATED FACTOR 1 HOMOLOG"/>
    <property type="match status" value="1"/>
</dbReference>
<organism evidence="5 6">
    <name type="scientific">Coptis chinensis</name>
    <dbReference type="NCBI Taxonomy" id="261450"/>
    <lineage>
        <taxon>Eukaryota</taxon>
        <taxon>Viridiplantae</taxon>
        <taxon>Streptophyta</taxon>
        <taxon>Embryophyta</taxon>
        <taxon>Tracheophyta</taxon>
        <taxon>Spermatophyta</taxon>
        <taxon>Magnoliopsida</taxon>
        <taxon>Ranunculales</taxon>
        <taxon>Ranunculaceae</taxon>
        <taxon>Coptidoideae</taxon>
        <taxon>Coptis</taxon>
    </lineage>
</organism>
<proteinExistence type="inferred from homology"/>
<feature type="region of interest" description="Disordered" evidence="4">
    <location>
        <begin position="75"/>
        <end position="127"/>
    </location>
</feature>
<evidence type="ECO:0000256" key="2">
    <source>
        <dbReference type="ARBA" id="ARBA00007560"/>
    </source>
</evidence>
<dbReference type="GO" id="GO:0016593">
    <property type="term" value="C:Cdc73/Paf1 complex"/>
    <property type="evidence" value="ECO:0007669"/>
    <property type="project" value="InterPro"/>
</dbReference>
<evidence type="ECO:0000313" key="5">
    <source>
        <dbReference type="EMBL" id="KAF9611963.1"/>
    </source>
</evidence>
<dbReference type="Proteomes" id="UP000631114">
    <property type="component" value="Unassembled WGS sequence"/>
</dbReference>
<accession>A0A835LXJ6</accession>
<dbReference type="GO" id="GO:0003682">
    <property type="term" value="F:chromatin binding"/>
    <property type="evidence" value="ECO:0007669"/>
    <property type="project" value="TreeGrafter"/>
</dbReference>